<evidence type="ECO:0000256" key="1">
    <source>
        <dbReference type="SAM" id="Phobius"/>
    </source>
</evidence>
<dbReference type="AlphaFoldDB" id="A0A8S3TTY7"/>
<evidence type="ECO:0000313" key="2">
    <source>
        <dbReference type="EMBL" id="CAG2235035.1"/>
    </source>
</evidence>
<comment type="caution">
    <text evidence="2">The sequence shown here is derived from an EMBL/GenBank/DDBJ whole genome shotgun (WGS) entry which is preliminary data.</text>
</comment>
<evidence type="ECO:0000313" key="3">
    <source>
        <dbReference type="Proteomes" id="UP000683360"/>
    </source>
</evidence>
<dbReference type="EMBL" id="CAJPWZ010002296">
    <property type="protein sequence ID" value="CAG2235035.1"/>
    <property type="molecule type" value="Genomic_DNA"/>
</dbReference>
<organism evidence="2 3">
    <name type="scientific">Mytilus edulis</name>
    <name type="common">Blue mussel</name>
    <dbReference type="NCBI Taxonomy" id="6550"/>
    <lineage>
        <taxon>Eukaryota</taxon>
        <taxon>Metazoa</taxon>
        <taxon>Spiralia</taxon>
        <taxon>Lophotrochozoa</taxon>
        <taxon>Mollusca</taxon>
        <taxon>Bivalvia</taxon>
        <taxon>Autobranchia</taxon>
        <taxon>Pteriomorphia</taxon>
        <taxon>Mytilida</taxon>
        <taxon>Mytiloidea</taxon>
        <taxon>Mytilidae</taxon>
        <taxon>Mytilinae</taxon>
        <taxon>Mytilus</taxon>
    </lineage>
</organism>
<keyword evidence="1" id="KW-0472">Membrane</keyword>
<keyword evidence="1" id="KW-1133">Transmembrane helix</keyword>
<accession>A0A8S3TTY7</accession>
<dbReference type="Proteomes" id="UP000683360">
    <property type="component" value="Unassembled WGS sequence"/>
</dbReference>
<dbReference type="OrthoDB" id="6110149at2759"/>
<protein>
    <submittedName>
        <fullName evidence="2">Uncharacterized protein</fullName>
    </submittedName>
</protein>
<keyword evidence="3" id="KW-1185">Reference proteome</keyword>
<sequence length="724" mass="82400">MYDATDTKGLIQRNEMSQIYDHTREINDDYDVSNAYRQHDKTINESKQLFDWSRARDIIMVGNIVLVFISYSVLAGLIYADELTWIESASSCCFYNVTSFDDDSNRYPKNTPDACLSNCSAFNYFTLEFEHCRCLNSRNNLHTTDPEDCKSEKDINTLISMKIVFVTYDEEYYIDNNISNTFCKISVIHDNYTFAAAQKKCTILDYYPVKNSPSLQSILLEGKSYWTNVLRFSTKLWVDNTTDINALKDITKNMRNQSCLSASQRIGYPPAVRKLPCNNVLPFRCSPTYTPAVTADALNTAIPRKTTYDSLGTFPEATSESYNTTDSNGNGYEKFEDNDEIDRTRITEVFIIIIGITAFLSILIISSAIFVLYLYRQKRKQYSLEIQDQNAIKTRRDLYFATEDICNDYLGLQWIPSESDIKRLSMQTLNTDNSAYTTLNSAGKDISTNNVNTENATNLTVKSNEQVSTKQKVNSETAAHAGLPTIRPVSSPKYATSTVTKSARLGSSIGKANNKNAAYTGVTLIRHIPSNKVDIDPDIETKSEYDHLDYTMKSDEKCSIDGNEPNRTKQKETDIVYEDPWEEENSKFQRAFSQIRQGMVHRGRSIRKSILKRQSRIRGNDAYTVTELSVDNFVYDSPKAENPNEDVAENIIEGKDMHNIAEAMDGVSQCTLRNKVNRQSKCAKPDTRRSSVKLTFQRMFSLKTFKTPEPIEQAIHLNNIDDCP</sequence>
<feature type="transmembrane region" description="Helical" evidence="1">
    <location>
        <begin position="58"/>
        <end position="80"/>
    </location>
</feature>
<reference evidence="2" key="1">
    <citation type="submission" date="2021-03" db="EMBL/GenBank/DDBJ databases">
        <authorList>
            <person name="Bekaert M."/>
        </authorList>
    </citation>
    <scope>NUCLEOTIDE SEQUENCE</scope>
</reference>
<feature type="transmembrane region" description="Helical" evidence="1">
    <location>
        <begin position="349"/>
        <end position="375"/>
    </location>
</feature>
<proteinExistence type="predicted"/>
<keyword evidence="1" id="KW-0812">Transmembrane</keyword>
<gene>
    <name evidence="2" type="ORF">MEDL_47627</name>
</gene>
<name>A0A8S3TTY7_MYTED</name>